<evidence type="ECO:0000259" key="3">
    <source>
        <dbReference type="PROSITE" id="PS50966"/>
    </source>
</evidence>
<dbReference type="PROSITE" id="PS50966">
    <property type="entry name" value="ZF_SWIM"/>
    <property type="match status" value="1"/>
</dbReference>
<proteinExistence type="predicted"/>
<gene>
    <name evidence="4" type="ORF">BRM3_02885</name>
</gene>
<dbReference type="Proteomes" id="UP001164305">
    <property type="component" value="Chromosome"/>
</dbReference>
<dbReference type="InterPro" id="IPR007527">
    <property type="entry name" value="Znf_SWIM"/>
</dbReference>
<keyword evidence="1" id="KW-0862">Zinc</keyword>
<feature type="region of interest" description="Disordered" evidence="2">
    <location>
        <begin position="181"/>
        <end position="220"/>
    </location>
</feature>
<evidence type="ECO:0000256" key="2">
    <source>
        <dbReference type="SAM" id="MobiDB-lite"/>
    </source>
</evidence>
<protein>
    <recommendedName>
        <fullName evidence="3">SWIM-type domain-containing protein</fullName>
    </recommendedName>
</protein>
<organism evidence="4 5">
    <name type="scientific">Brachybacterium huguangmaarense</name>
    <dbReference type="NCBI Taxonomy" id="1652028"/>
    <lineage>
        <taxon>Bacteria</taxon>
        <taxon>Bacillati</taxon>
        <taxon>Actinomycetota</taxon>
        <taxon>Actinomycetes</taxon>
        <taxon>Micrococcales</taxon>
        <taxon>Dermabacteraceae</taxon>
        <taxon>Brachybacterium</taxon>
    </lineage>
</organism>
<keyword evidence="5" id="KW-1185">Reference proteome</keyword>
<evidence type="ECO:0000256" key="1">
    <source>
        <dbReference type="PROSITE-ProRule" id="PRU00325"/>
    </source>
</evidence>
<name>A0ABY6G2F4_9MICO</name>
<feature type="domain" description="SWIM-type" evidence="3">
    <location>
        <begin position="109"/>
        <end position="152"/>
    </location>
</feature>
<keyword evidence="1" id="KW-0863">Zinc-finger</keyword>
<dbReference type="PANTHER" id="PTHR38133">
    <property type="entry name" value="SLR1429 PROTEIN"/>
    <property type="match status" value="1"/>
</dbReference>
<evidence type="ECO:0000313" key="4">
    <source>
        <dbReference type="EMBL" id="UYG17395.1"/>
    </source>
</evidence>
<reference evidence="4" key="1">
    <citation type="submission" date="2022-10" db="EMBL/GenBank/DDBJ databases">
        <title>Whole-Genome Sequencing of Brachybacterium huguangmaarense BRM-3, Isolated from Betula schmidtii.</title>
        <authorList>
            <person name="Haam D."/>
        </authorList>
    </citation>
    <scope>NUCLEOTIDE SEQUENCE</scope>
    <source>
        <strain evidence="4">BRM-3</strain>
    </source>
</reference>
<dbReference type="PANTHER" id="PTHR38133:SF1">
    <property type="entry name" value="SLR1429 PROTEIN"/>
    <property type="match status" value="1"/>
</dbReference>
<dbReference type="RefSeq" id="WP_263594604.1">
    <property type="nucleotide sequence ID" value="NZ_CP107020.1"/>
</dbReference>
<evidence type="ECO:0000313" key="5">
    <source>
        <dbReference type="Proteomes" id="UP001164305"/>
    </source>
</evidence>
<dbReference type="EMBL" id="CP107020">
    <property type="protein sequence ID" value="UYG17395.1"/>
    <property type="molecule type" value="Genomic_DNA"/>
</dbReference>
<keyword evidence="1" id="KW-0479">Metal-binding</keyword>
<sequence length="259" mass="27180">MSITLRSRRGPIGTSWAAGMLRSSLGDELRPRTANAGKRIARAGLVDWLDISPGLARAEVRDETTGQAVIARLEFSPLPAGDRAVLLDLAHAHPELPAQLVAGEYPPDFEVELSRHEISLLPHGASEYSHDCSCQDWPGPCAHVAALGYVLVEAVDVRPIHLLTLRGLTLEDIAPPAVSARQAASESASAPAVDSGEGQEELEGGGSDEPSAPRFDPTRGDATLLVDALGRDAARVLARFYGAAEPGTAQRGEAPPAVG</sequence>
<accession>A0ABY6G2F4</accession>
<feature type="compositionally biased region" description="Low complexity" evidence="2">
    <location>
        <begin position="181"/>
        <end position="196"/>
    </location>
</feature>